<dbReference type="AlphaFoldDB" id="A0AAP0J3E6"/>
<dbReference type="GO" id="GO:0003723">
    <property type="term" value="F:RNA binding"/>
    <property type="evidence" value="ECO:0007669"/>
    <property type="project" value="InterPro"/>
</dbReference>
<dbReference type="PANTHER" id="PTHR47926:SF347">
    <property type="entry name" value="PENTATRICOPEPTIDE REPEAT-CONTAINING PROTEIN"/>
    <property type="match status" value="1"/>
</dbReference>
<evidence type="ECO:0000256" key="2">
    <source>
        <dbReference type="PROSITE-ProRule" id="PRU00708"/>
    </source>
</evidence>
<keyword evidence="1" id="KW-0677">Repeat</keyword>
<sequence>MKTRALLKMRNLLRLVEEDRIARFLSVFIPPIRGFDYDLALVNSLLNFYAKTGFVGYAHNLFRGMARKDVISWSCMMACCVKNEMAGEALNLFHEMVEKRLEFNFVTLG</sequence>
<dbReference type="Pfam" id="PF13041">
    <property type="entry name" value="PPR_2"/>
    <property type="match status" value="1"/>
</dbReference>
<dbReference type="Proteomes" id="UP001419268">
    <property type="component" value="Unassembled WGS sequence"/>
</dbReference>
<name>A0AAP0J3E6_9MAGN</name>
<organism evidence="3 4">
    <name type="scientific">Stephania cephalantha</name>
    <dbReference type="NCBI Taxonomy" id="152367"/>
    <lineage>
        <taxon>Eukaryota</taxon>
        <taxon>Viridiplantae</taxon>
        <taxon>Streptophyta</taxon>
        <taxon>Embryophyta</taxon>
        <taxon>Tracheophyta</taxon>
        <taxon>Spermatophyta</taxon>
        <taxon>Magnoliopsida</taxon>
        <taxon>Ranunculales</taxon>
        <taxon>Menispermaceae</taxon>
        <taxon>Menispermoideae</taxon>
        <taxon>Cissampelideae</taxon>
        <taxon>Stephania</taxon>
    </lineage>
</organism>
<evidence type="ECO:0008006" key="5">
    <source>
        <dbReference type="Google" id="ProtNLM"/>
    </source>
</evidence>
<dbReference type="NCBIfam" id="TIGR00756">
    <property type="entry name" value="PPR"/>
    <property type="match status" value="1"/>
</dbReference>
<dbReference type="PROSITE" id="PS51375">
    <property type="entry name" value="PPR"/>
    <property type="match status" value="1"/>
</dbReference>
<evidence type="ECO:0000313" key="3">
    <source>
        <dbReference type="EMBL" id="KAK9125386.1"/>
    </source>
</evidence>
<reference evidence="3 4" key="1">
    <citation type="submission" date="2024-01" db="EMBL/GenBank/DDBJ databases">
        <title>Genome assemblies of Stephania.</title>
        <authorList>
            <person name="Yang L."/>
        </authorList>
    </citation>
    <scope>NUCLEOTIDE SEQUENCE [LARGE SCALE GENOMIC DNA]</scope>
    <source>
        <strain evidence="3">JXDWG</strain>
        <tissue evidence="3">Leaf</tissue>
    </source>
</reference>
<dbReference type="InterPro" id="IPR011990">
    <property type="entry name" value="TPR-like_helical_dom_sf"/>
</dbReference>
<dbReference type="Gene3D" id="1.25.40.10">
    <property type="entry name" value="Tetratricopeptide repeat domain"/>
    <property type="match status" value="1"/>
</dbReference>
<dbReference type="InterPro" id="IPR046960">
    <property type="entry name" value="PPR_At4g14850-like_plant"/>
</dbReference>
<gene>
    <name evidence="3" type="ORF">Scep_014232</name>
</gene>
<dbReference type="GO" id="GO:0009451">
    <property type="term" value="P:RNA modification"/>
    <property type="evidence" value="ECO:0007669"/>
    <property type="project" value="InterPro"/>
</dbReference>
<dbReference type="EMBL" id="JBBNAG010000006">
    <property type="protein sequence ID" value="KAK9125386.1"/>
    <property type="molecule type" value="Genomic_DNA"/>
</dbReference>
<keyword evidence="4" id="KW-1185">Reference proteome</keyword>
<evidence type="ECO:0000256" key="1">
    <source>
        <dbReference type="ARBA" id="ARBA00022737"/>
    </source>
</evidence>
<proteinExistence type="predicted"/>
<dbReference type="PANTHER" id="PTHR47926">
    <property type="entry name" value="PENTATRICOPEPTIDE REPEAT-CONTAINING PROTEIN"/>
    <property type="match status" value="1"/>
</dbReference>
<feature type="repeat" description="PPR" evidence="2">
    <location>
        <begin position="69"/>
        <end position="103"/>
    </location>
</feature>
<protein>
    <recommendedName>
        <fullName evidence="5">Pentatricopeptide repeat-containing protein</fullName>
    </recommendedName>
</protein>
<dbReference type="InterPro" id="IPR002885">
    <property type="entry name" value="PPR_rpt"/>
</dbReference>
<comment type="caution">
    <text evidence="3">The sequence shown here is derived from an EMBL/GenBank/DDBJ whole genome shotgun (WGS) entry which is preliminary data.</text>
</comment>
<evidence type="ECO:0000313" key="4">
    <source>
        <dbReference type="Proteomes" id="UP001419268"/>
    </source>
</evidence>
<accession>A0AAP0J3E6</accession>